<dbReference type="AlphaFoldDB" id="F0YFT4"/>
<dbReference type="RefSeq" id="XP_009039244.1">
    <property type="nucleotide sequence ID" value="XM_009040996.1"/>
</dbReference>
<feature type="compositionally biased region" description="Basic and acidic residues" evidence="1">
    <location>
        <begin position="1"/>
        <end position="14"/>
    </location>
</feature>
<keyword evidence="3" id="KW-1185">Reference proteome</keyword>
<protein>
    <submittedName>
        <fullName evidence="2">Expressed protein</fullName>
    </submittedName>
</protein>
<dbReference type="KEGG" id="aaf:AURANDRAFT_72076"/>
<feature type="region of interest" description="Disordered" evidence="1">
    <location>
        <begin position="260"/>
        <end position="610"/>
    </location>
</feature>
<feature type="compositionally biased region" description="Basic and acidic residues" evidence="1">
    <location>
        <begin position="517"/>
        <end position="535"/>
    </location>
</feature>
<evidence type="ECO:0000256" key="1">
    <source>
        <dbReference type="SAM" id="MobiDB-lite"/>
    </source>
</evidence>
<feature type="compositionally biased region" description="Basic residues" evidence="1">
    <location>
        <begin position="464"/>
        <end position="478"/>
    </location>
</feature>
<feature type="compositionally biased region" description="Basic and acidic residues" evidence="1">
    <location>
        <begin position="437"/>
        <end position="458"/>
    </location>
</feature>
<reference evidence="2 3" key="1">
    <citation type="journal article" date="2011" name="Proc. Natl. Acad. Sci. U.S.A.">
        <title>Niche of harmful alga Aureococcus anophagefferens revealed through ecogenomics.</title>
        <authorList>
            <person name="Gobler C.J."/>
            <person name="Berry D.L."/>
            <person name="Dyhrman S.T."/>
            <person name="Wilhelm S.W."/>
            <person name="Salamov A."/>
            <person name="Lobanov A.V."/>
            <person name="Zhang Y."/>
            <person name="Collier J.L."/>
            <person name="Wurch L.L."/>
            <person name="Kustka A.B."/>
            <person name="Dill B.D."/>
            <person name="Shah M."/>
            <person name="VerBerkmoes N.C."/>
            <person name="Kuo A."/>
            <person name="Terry A."/>
            <person name="Pangilinan J."/>
            <person name="Lindquist E.A."/>
            <person name="Lucas S."/>
            <person name="Paulsen I.T."/>
            <person name="Hattenrath-Lehmann T.K."/>
            <person name="Talmage S.C."/>
            <person name="Walker E.A."/>
            <person name="Koch F."/>
            <person name="Burson A.M."/>
            <person name="Marcoval M.A."/>
            <person name="Tang Y.Z."/>
            <person name="Lecleir G.R."/>
            <person name="Coyne K.J."/>
            <person name="Berg G.M."/>
            <person name="Bertrand E.M."/>
            <person name="Saito M.A."/>
            <person name="Gladyshev V.N."/>
            <person name="Grigoriev I.V."/>
        </authorList>
    </citation>
    <scope>NUCLEOTIDE SEQUENCE [LARGE SCALE GENOMIC DNA]</scope>
    <source>
        <strain evidence="3">CCMP 1984</strain>
    </source>
</reference>
<feature type="compositionally biased region" description="Basic and acidic residues" evidence="1">
    <location>
        <begin position="138"/>
        <end position="156"/>
    </location>
</feature>
<feature type="compositionally biased region" description="Basic and acidic residues" evidence="1">
    <location>
        <begin position="555"/>
        <end position="570"/>
    </location>
</feature>
<feature type="compositionally biased region" description="Basic residues" evidence="1">
    <location>
        <begin position="199"/>
        <end position="208"/>
    </location>
</feature>
<feature type="compositionally biased region" description="Basic and acidic residues" evidence="1">
    <location>
        <begin position="59"/>
        <end position="69"/>
    </location>
</feature>
<feature type="compositionally biased region" description="Low complexity" evidence="1">
    <location>
        <begin position="587"/>
        <end position="598"/>
    </location>
</feature>
<proteinExistence type="predicted"/>
<dbReference type="Proteomes" id="UP000002729">
    <property type="component" value="Unassembled WGS sequence"/>
</dbReference>
<organism evidence="3">
    <name type="scientific">Aureococcus anophagefferens</name>
    <name type="common">Harmful bloom alga</name>
    <dbReference type="NCBI Taxonomy" id="44056"/>
    <lineage>
        <taxon>Eukaryota</taxon>
        <taxon>Sar</taxon>
        <taxon>Stramenopiles</taxon>
        <taxon>Ochrophyta</taxon>
        <taxon>Pelagophyceae</taxon>
        <taxon>Pelagomonadales</taxon>
        <taxon>Pelagomonadaceae</taxon>
        <taxon>Aureococcus</taxon>
    </lineage>
</organism>
<name>F0YFT4_AURAN</name>
<feature type="compositionally biased region" description="Basic and acidic residues" evidence="1">
    <location>
        <begin position="356"/>
        <end position="381"/>
    </location>
</feature>
<gene>
    <name evidence="2" type="ORF">AURANDRAFT_72076</name>
</gene>
<evidence type="ECO:0000313" key="2">
    <source>
        <dbReference type="EMBL" id="EGB05985.1"/>
    </source>
</evidence>
<accession>F0YFT4</accession>
<evidence type="ECO:0000313" key="3">
    <source>
        <dbReference type="Proteomes" id="UP000002729"/>
    </source>
</evidence>
<sequence length="610" mass="69265">ERERRRPRAEERPLRARRAAPARGHGVERRVRSYGPPTLPDSLRSARVGPQRQSFSERPAGRRGRDARRARWRYPPRRSDRHPRPRGDPRHQRVLRQPLPRRRAGHNPKGQPAAQGDGRAHRRHARLGRGSPRGARGGRGEPRRFVLLRARQERRARERRRVGPPPRGRARRLHRDGRVLRARRRGRARRGGRGALPARGRRRLHRGPRVGSAGGARGLRGARAAAAAGVAAQAHARRARRGGAARDPALLAAIGRADAIQGRSTGPRGLGGRGQGRRRGRRRVLHLGAAAPRVRRGFPPDEEAPSLRAPRRVRRQTPRLGALRVHDGPVTGQGRAAVERPRHPPHRPRVLRVRRRPDGRPPEDRHLDRPRPHGRQGDQRARRGPRRRLLSRRRQHVAETRPGQVPVAPRPQRRHVLGGLEERGRLGRAPRRAGARQAEEGVDLFRRAAQARPRDAHARGRIGLLRRRRPGQRTRRRGGQGALPLQRPHLPRRPARGHDDRGAHRLPPRAVGPGQPEHVDLRQPRRDRDDPAERGRAHRRAVPRRRAHVAARRVPPPERLRRGEGHDAHPDVPQGRLRQVRAHVGGRAAPRPLRPRALQRVSDPSRRRRR</sequence>
<feature type="compositionally biased region" description="Basic residues" evidence="1">
    <location>
        <begin position="382"/>
        <end position="395"/>
    </location>
</feature>
<feature type="compositionally biased region" description="Basic residues" evidence="1">
    <location>
        <begin position="70"/>
        <end position="84"/>
    </location>
</feature>
<feature type="compositionally biased region" description="Basic residues" evidence="1">
    <location>
        <begin position="343"/>
        <end position="355"/>
    </location>
</feature>
<dbReference type="InParanoid" id="F0YFT4"/>
<feature type="region of interest" description="Disordered" evidence="1">
    <location>
        <begin position="1"/>
        <end position="218"/>
    </location>
</feature>
<feature type="compositionally biased region" description="Basic residues" evidence="1">
    <location>
        <begin position="275"/>
        <end position="285"/>
    </location>
</feature>
<dbReference type="EMBL" id="GL833137">
    <property type="protein sequence ID" value="EGB05985.1"/>
    <property type="molecule type" value="Genomic_DNA"/>
</dbReference>
<feature type="compositionally biased region" description="Basic residues" evidence="1">
    <location>
        <begin position="157"/>
        <end position="192"/>
    </location>
</feature>
<dbReference type="GeneID" id="20228535"/>
<feature type="compositionally biased region" description="Basic residues" evidence="1">
    <location>
        <begin position="536"/>
        <end position="551"/>
    </location>
</feature>
<feature type="non-terminal residue" evidence="2">
    <location>
        <position position="1"/>
    </location>
</feature>